<dbReference type="GO" id="GO:0008374">
    <property type="term" value="F:O-acyltransferase activity"/>
    <property type="evidence" value="ECO:0007669"/>
    <property type="project" value="InterPro"/>
</dbReference>
<dbReference type="GO" id="GO:0016020">
    <property type="term" value="C:membrane"/>
    <property type="evidence" value="ECO:0007669"/>
    <property type="project" value="UniProtKB-SubCell"/>
</dbReference>
<dbReference type="InterPro" id="IPR044851">
    <property type="entry name" value="Wax_synthase"/>
</dbReference>
<dbReference type="Proteomes" id="UP000772434">
    <property type="component" value="Unassembled WGS sequence"/>
</dbReference>
<feature type="transmembrane region" description="Helical" evidence="7">
    <location>
        <begin position="329"/>
        <end position="349"/>
    </location>
</feature>
<feature type="non-terminal residue" evidence="9">
    <location>
        <position position="379"/>
    </location>
</feature>
<name>A0A9P5Q2W5_9AGAR</name>
<keyword evidence="5 7" id="KW-1133">Transmembrane helix</keyword>
<evidence type="ECO:0000256" key="7">
    <source>
        <dbReference type="SAM" id="Phobius"/>
    </source>
</evidence>
<feature type="transmembrane region" description="Helical" evidence="7">
    <location>
        <begin position="265"/>
        <end position="285"/>
    </location>
</feature>
<dbReference type="GO" id="GO:0006629">
    <property type="term" value="P:lipid metabolic process"/>
    <property type="evidence" value="ECO:0007669"/>
    <property type="project" value="InterPro"/>
</dbReference>
<evidence type="ECO:0000256" key="6">
    <source>
        <dbReference type="ARBA" id="ARBA00023136"/>
    </source>
</evidence>
<comment type="similarity">
    <text evidence="2">Belongs to the wax synthase family.</text>
</comment>
<keyword evidence="4 7" id="KW-0812">Transmembrane</keyword>
<evidence type="ECO:0000256" key="2">
    <source>
        <dbReference type="ARBA" id="ARBA00007282"/>
    </source>
</evidence>
<comment type="subcellular location">
    <subcellularLocation>
        <location evidence="1">Membrane</location>
        <topology evidence="1">Multi-pass membrane protein</topology>
    </subcellularLocation>
</comment>
<feature type="transmembrane region" description="Helical" evidence="7">
    <location>
        <begin position="33"/>
        <end position="52"/>
    </location>
</feature>
<feature type="transmembrane region" description="Helical" evidence="7">
    <location>
        <begin position="6"/>
        <end position="26"/>
    </location>
</feature>
<evidence type="ECO:0000256" key="5">
    <source>
        <dbReference type="ARBA" id="ARBA00022989"/>
    </source>
</evidence>
<reference evidence="9" key="1">
    <citation type="submission" date="2020-11" db="EMBL/GenBank/DDBJ databases">
        <authorList>
            <consortium name="DOE Joint Genome Institute"/>
            <person name="Ahrendt S."/>
            <person name="Riley R."/>
            <person name="Andreopoulos W."/>
            <person name="Labutti K."/>
            <person name="Pangilinan J."/>
            <person name="Ruiz-Duenas F.J."/>
            <person name="Barrasa J.M."/>
            <person name="Sanchez-Garcia M."/>
            <person name="Camarero S."/>
            <person name="Miyauchi S."/>
            <person name="Serrano A."/>
            <person name="Linde D."/>
            <person name="Babiker R."/>
            <person name="Drula E."/>
            <person name="Ayuso-Fernandez I."/>
            <person name="Pacheco R."/>
            <person name="Padilla G."/>
            <person name="Ferreira P."/>
            <person name="Barriuso J."/>
            <person name="Kellner H."/>
            <person name="Castanera R."/>
            <person name="Alfaro M."/>
            <person name="Ramirez L."/>
            <person name="Pisabarro A.G."/>
            <person name="Kuo A."/>
            <person name="Tritt A."/>
            <person name="Lipzen A."/>
            <person name="He G."/>
            <person name="Yan M."/>
            <person name="Ng V."/>
            <person name="Cullen D."/>
            <person name="Martin F."/>
            <person name="Rosso M.-N."/>
            <person name="Henrissat B."/>
            <person name="Hibbett D."/>
            <person name="Martinez A.T."/>
            <person name="Grigoriev I.V."/>
        </authorList>
    </citation>
    <scope>NUCLEOTIDE SEQUENCE</scope>
    <source>
        <strain evidence="9">AH 40177</strain>
    </source>
</reference>
<dbReference type="Pfam" id="PF13813">
    <property type="entry name" value="MBOAT_2"/>
    <property type="match status" value="1"/>
</dbReference>
<accession>A0A9P5Q2W5</accession>
<sequence>MSPSLAPFPSWAFPAYLFLSFIPLVVRPSKYRYLYFLPILAISYKTLYWTTGNVTNDYGIACGWFTLLFMSSDFILITDVQNELRSVKPPQVTPASQYALSGRISWAWDLFTSVRGVGWAHEPVSVLPPRPARKYFVVKQLASLAVLGLLFDLATWHNSFNPAYFRQGPSLADYGWLWRYECIWGWAVPGYAALAAQNCVISLISVGLGRSDPEDWPWLFGSILDAWSLRRFWSRTWHQVMRRFVTAHGRFLSRRVLGLPAGTNLSAYVQLYTAFLISGIIHYLADYAVLRNWHGGALKFFMAQAVAITVENGVIALGRRAGFKGTGVAWRLLGYAWVWSWFALVFPMWQDPLNRAGLIEDGANTSFVRITWEKWAELQ</sequence>
<dbReference type="AlphaFoldDB" id="A0A9P5Q2W5"/>
<dbReference type="OrthoDB" id="1077582at2759"/>
<dbReference type="PANTHER" id="PTHR31595">
    <property type="entry name" value="LONG-CHAIN-ALCOHOL O-FATTY-ACYLTRANSFERASE 3-RELATED"/>
    <property type="match status" value="1"/>
</dbReference>
<dbReference type="InterPro" id="IPR032805">
    <property type="entry name" value="Wax_synthase_dom"/>
</dbReference>
<evidence type="ECO:0000256" key="3">
    <source>
        <dbReference type="ARBA" id="ARBA00022679"/>
    </source>
</evidence>
<evidence type="ECO:0000259" key="8">
    <source>
        <dbReference type="Pfam" id="PF13813"/>
    </source>
</evidence>
<dbReference type="PANTHER" id="PTHR31595:SF27">
    <property type="entry name" value="WAX SYNTHASE DOMAIN-CONTAINING PROTEIN-RELATED"/>
    <property type="match status" value="1"/>
</dbReference>
<proteinExistence type="inferred from homology"/>
<keyword evidence="10" id="KW-1185">Reference proteome</keyword>
<evidence type="ECO:0000256" key="1">
    <source>
        <dbReference type="ARBA" id="ARBA00004141"/>
    </source>
</evidence>
<evidence type="ECO:0000256" key="4">
    <source>
        <dbReference type="ARBA" id="ARBA00022692"/>
    </source>
</evidence>
<comment type="caution">
    <text evidence="9">The sequence shown here is derived from an EMBL/GenBank/DDBJ whole genome shotgun (WGS) entry which is preliminary data.</text>
</comment>
<feature type="transmembrane region" description="Helical" evidence="7">
    <location>
        <begin position="58"/>
        <end position="78"/>
    </location>
</feature>
<dbReference type="EMBL" id="JADNRY010000004">
    <property type="protein sequence ID" value="KAF9077121.1"/>
    <property type="molecule type" value="Genomic_DNA"/>
</dbReference>
<keyword evidence="3 9" id="KW-0808">Transferase</keyword>
<feature type="domain" description="Wax synthase" evidence="8">
    <location>
        <begin position="216"/>
        <end position="302"/>
    </location>
</feature>
<organism evidence="9 10">
    <name type="scientific">Rhodocollybia butyracea</name>
    <dbReference type="NCBI Taxonomy" id="206335"/>
    <lineage>
        <taxon>Eukaryota</taxon>
        <taxon>Fungi</taxon>
        <taxon>Dikarya</taxon>
        <taxon>Basidiomycota</taxon>
        <taxon>Agaricomycotina</taxon>
        <taxon>Agaricomycetes</taxon>
        <taxon>Agaricomycetidae</taxon>
        <taxon>Agaricales</taxon>
        <taxon>Marasmiineae</taxon>
        <taxon>Omphalotaceae</taxon>
        <taxon>Rhodocollybia</taxon>
    </lineage>
</organism>
<gene>
    <name evidence="9" type="ORF">BDP27DRAFT_1311854</name>
</gene>
<protein>
    <submittedName>
        <fullName evidence="9">Membrane bound O-acyl transferase family-domain-containing protein</fullName>
    </submittedName>
</protein>
<evidence type="ECO:0000313" key="9">
    <source>
        <dbReference type="EMBL" id="KAF9077121.1"/>
    </source>
</evidence>
<feature type="transmembrane region" description="Helical" evidence="7">
    <location>
        <begin position="297"/>
        <end position="317"/>
    </location>
</feature>
<evidence type="ECO:0000313" key="10">
    <source>
        <dbReference type="Proteomes" id="UP000772434"/>
    </source>
</evidence>
<keyword evidence="6 7" id="KW-0472">Membrane</keyword>